<dbReference type="PANTHER" id="PTHR33146:SF10">
    <property type="entry name" value="STRAND-SPECIFIC NUCLEASE, PUTATIVE-RELATED"/>
    <property type="match status" value="1"/>
</dbReference>
<reference evidence="9" key="1">
    <citation type="submission" date="2021-09" db="EMBL/GenBank/DDBJ databases">
        <authorList>
            <consortium name="AG Swart"/>
            <person name="Singh M."/>
            <person name="Singh A."/>
            <person name="Seah K."/>
            <person name="Emmerich C."/>
        </authorList>
    </citation>
    <scope>NUCLEOTIDE SEQUENCE</scope>
    <source>
        <strain evidence="9">ATCC30299</strain>
    </source>
</reference>
<feature type="signal peptide" evidence="8">
    <location>
        <begin position="1"/>
        <end position="15"/>
    </location>
</feature>
<comment type="caution">
    <text evidence="9">The sequence shown here is derived from an EMBL/GenBank/DDBJ whole genome shotgun (WGS) entry which is preliminary data.</text>
</comment>
<dbReference type="PANTHER" id="PTHR33146">
    <property type="entry name" value="ENDONUCLEASE 4"/>
    <property type="match status" value="1"/>
</dbReference>
<evidence type="ECO:0008006" key="11">
    <source>
        <dbReference type="Google" id="ProtNLM"/>
    </source>
</evidence>
<dbReference type="Pfam" id="PF02265">
    <property type="entry name" value="S1-P1_nuclease"/>
    <property type="match status" value="1"/>
</dbReference>
<evidence type="ECO:0000313" key="9">
    <source>
        <dbReference type="EMBL" id="CAG9319417.1"/>
    </source>
</evidence>
<keyword evidence="2" id="KW-0540">Nuclease</keyword>
<evidence type="ECO:0000256" key="3">
    <source>
        <dbReference type="ARBA" id="ARBA00022723"/>
    </source>
</evidence>
<organism evidence="9 10">
    <name type="scientific">Blepharisma stoltei</name>
    <dbReference type="NCBI Taxonomy" id="1481888"/>
    <lineage>
        <taxon>Eukaryota</taxon>
        <taxon>Sar</taxon>
        <taxon>Alveolata</taxon>
        <taxon>Ciliophora</taxon>
        <taxon>Postciliodesmatophora</taxon>
        <taxon>Heterotrichea</taxon>
        <taxon>Heterotrichida</taxon>
        <taxon>Blepharismidae</taxon>
        <taxon>Blepharisma</taxon>
    </lineage>
</organism>
<evidence type="ECO:0000256" key="4">
    <source>
        <dbReference type="ARBA" id="ARBA00022759"/>
    </source>
</evidence>
<dbReference type="GO" id="GO:0006308">
    <property type="term" value="P:DNA catabolic process"/>
    <property type="evidence" value="ECO:0007669"/>
    <property type="project" value="InterPro"/>
</dbReference>
<evidence type="ECO:0000256" key="8">
    <source>
        <dbReference type="SAM" id="SignalP"/>
    </source>
</evidence>
<evidence type="ECO:0000313" key="10">
    <source>
        <dbReference type="Proteomes" id="UP001162131"/>
    </source>
</evidence>
<keyword evidence="8" id="KW-0732">Signal</keyword>
<keyword evidence="3" id="KW-0479">Metal-binding</keyword>
<dbReference type="GO" id="GO:0004519">
    <property type="term" value="F:endonuclease activity"/>
    <property type="evidence" value="ECO:0007669"/>
    <property type="project" value="UniProtKB-KW"/>
</dbReference>
<dbReference type="GO" id="GO:0046872">
    <property type="term" value="F:metal ion binding"/>
    <property type="evidence" value="ECO:0007669"/>
    <property type="project" value="UniProtKB-KW"/>
</dbReference>
<dbReference type="InterPro" id="IPR003154">
    <property type="entry name" value="S1/P1nuclease"/>
</dbReference>
<evidence type="ECO:0000256" key="2">
    <source>
        <dbReference type="ARBA" id="ARBA00022722"/>
    </source>
</evidence>
<evidence type="ECO:0000256" key="5">
    <source>
        <dbReference type="ARBA" id="ARBA00022801"/>
    </source>
</evidence>
<dbReference type="EMBL" id="CAJZBQ010000023">
    <property type="protein sequence ID" value="CAG9319417.1"/>
    <property type="molecule type" value="Genomic_DNA"/>
</dbReference>
<proteinExistence type="inferred from homology"/>
<gene>
    <name evidence="9" type="ORF">BSTOLATCC_MIC23974</name>
</gene>
<keyword evidence="4" id="KW-0255">Endonuclease</keyword>
<keyword evidence="5" id="KW-0378">Hydrolase</keyword>
<dbReference type="GO" id="GO:0016788">
    <property type="term" value="F:hydrolase activity, acting on ester bonds"/>
    <property type="evidence" value="ECO:0007669"/>
    <property type="project" value="InterPro"/>
</dbReference>
<dbReference type="InterPro" id="IPR008947">
    <property type="entry name" value="PLipase_C/P1_nuclease_dom_sf"/>
</dbReference>
<dbReference type="AlphaFoldDB" id="A0AAU9IX27"/>
<keyword evidence="10" id="KW-1185">Reference proteome</keyword>
<name>A0AAU9IX27_9CILI</name>
<sequence length="292" mass="33484">MKYLLAICLFKAVLGWWSTGHMIVTQIAQIVLQAENPQVLNIANQILEPLYGPMTHGISNSFVESACWPDDIKVYGFHDFDSWHFTNKPYDYDGFLNITDSGEDVIWALNQCMSTLGLLNYQTAILENALAMRFLLHFVGDYHQPLHVTTLWSRQFPSGDQGGNLFNITFDKTVTELHALWDSVMGEWEVDLVRPLTSDGWHDINMWAEWCMGNYTQEDLAEELAVSNITDWVYPTYHLGVDYAYHGIKPLEKPSEEYLKKGWQIALRQLSLGGRRLAQLLINLFGQEETLS</sequence>
<keyword evidence="6" id="KW-1015">Disulfide bond</keyword>
<dbReference type="CDD" id="cd11010">
    <property type="entry name" value="S1-P1_nuclease"/>
    <property type="match status" value="1"/>
</dbReference>
<keyword evidence="7" id="KW-0325">Glycoprotein</keyword>
<dbReference type="Gene3D" id="1.10.575.10">
    <property type="entry name" value="P1 Nuclease"/>
    <property type="match status" value="1"/>
</dbReference>
<comment type="similarity">
    <text evidence="1">Belongs to the nuclease type I family.</text>
</comment>
<dbReference type="GO" id="GO:0003676">
    <property type="term" value="F:nucleic acid binding"/>
    <property type="evidence" value="ECO:0007669"/>
    <property type="project" value="InterPro"/>
</dbReference>
<evidence type="ECO:0000256" key="7">
    <source>
        <dbReference type="ARBA" id="ARBA00023180"/>
    </source>
</evidence>
<evidence type="ECO:0000256" key="1">
    <source>
        <dbReference type="ARBA" id="ARBA00009547"/>
    </source>
</evidence>
<dbReference type="SUPFAM" id="SSF48537">
    <property type="entry name" value="Phospholipase C/P1 nuclease"/>
    <property type="match status" value="1"/>
</dbReference>
<accession>A0AAU9IX27</accession>
<feature type="chain" id="PRO_5043919595" description="S1/P1 nuclease" evidence="8">
    <location>
        <begin position="16"/>
        <end position="292"/>
    </location>
</feature>
<dbReference type="Proteomes" id="UP001162131">
    <property type="component" value="Unassembled WGS sequence"/>
</dbReference>
<evidence type="ECO:0000256" key="6">
    <source>
        <dbReference type="ARBA" id="ARBA00023157"/>
    </source>
</evidence>
<protein>
    <recommendedName>
        <fullName evidence="11">S1/P1 nuclease</fullName>
    </recommendedName>
</protein>